<evidence type="ECO:0000259" key="2">
    <source>
        <dbReference type="PROSITE" id="PS50914"/>
    </source>
</evidence>
<protein>
    <submittedName>
        <fullName evidence="3">BON domain-containing protein</fullName>
    </submittedName>
</protein>
<reference evidence="3" key="1">
    <citation type="journal article" date="2021" name="Antonie Van Leeuwenhoek">
        <title>Draft genome and description of Waterburya agarophytonicola gen. nov. sp. nov. (Pleurocapsales, Cyanobacteria): a seaweed symbiont.</title>
        <authorList>
            <person name="Bonthond G."/>
            <person name="Shalygin S."/>
            <person name="Bayer T."/>
            <person name="Weinberger F."/>
        </authorList>
    </citation>
    <scope>NUCLEOTIDE SEQUENCE</scope>
    <source>
        <strain evidence="3">KI4</strain>
    </source>
</reference>
<evidence type="ECO:0000313" key="3">
    <source>
        <dbReference type="EMBL" id="MCC0177145.1"/>
    </source>
</evidence>
<dbReference type="Pfam" id="PF04972">
    <property type="entry name" value="BON"/>
    <property type="match status" value="1"/>
</dbReference>
<dbReference type="AlphaFoldDB" id="A0A964FEX6"/>
<gene>
    <name evidence="3" type="ORF">I4641_09165</name>
</gene>
<organism evidence="3 4">
    <name type="scientific">Waterburya agarophytonicola KI4</name>
    <dbReference type="NCBI Taxonomy" id="2874699"/>
    <lineage>
        <taxon>Bacteria</taxon>
        <taxon>Bacillati</taxon>
        <taxon>Cyanobacteriota</taxon>
        <taxon>Cyanophyceae</taxon>
        <taxon>Pleurocapsales</taxon>
        <taxon>Hyellaceae</taxon>
        <taxon>Waterburya</taxon>
        <taxon>Waterburya agarophytonicola</taxon>
    </lineage>
</organism>
<dbReference type="InterPro" id="IPR007055">
    <property type="entry name" value="BON_dom"/>
</dbReference>
<comment type="caution">
    <text evidence="3">The sequence shown here is derived from an EMBL/GenBank/DDBJ whole genome shotgun (WGS) entry which is preliminary data.</text>
</comment>
<feature type="compositionally biased region" description="Basic and acidic residues" evidence="1">
    <location>
        <begin position="65"/>
        <end position="83"/>
    </location>
</feature>
<name>A0A964FEX6_9CYAN</name>
<sequence>MNKLTGLLLGSALLFGAVGCDVSRTSADAPTDVKDGAVVENPGEVEETLEDATSEVRQDQLSSDIRAREERNDVLGDQGVRDDSDLESEIRAKLEANIPRAKLTVDAEDGNVAIVGTVPSEKEYESILPLAQEILGVNEVNMEVEIIPSTES</sequence>
<dbReference type="RefSeq" id="WP_229640184.1">
    <property type="nucleotide sequence ID" value="NZ_JADWDC010000017.1"/>
</dbReference>
<dbReference type="PROSITE" id="PS51257">
    <property type="entry name" value="PROKAR_LIPOPROTEIN"/>
    <property type="match status" value="1"/>
</dbReference>
<feature type="compositionally biased region" description="Acidic residues" evidence="1">
    <location>
        <begin position="43"/>
        <end position="53"/>
    </location>
</feature>
<accession>A0A964FEX6</accession>
<feature type="region of interest" description="Disordered" evidence="1">
    <location>
        <begin position="43"/>
        <end position="83"/>
    </location>
</feature>
<dbReference type="PROSITE" id="PS50914">
    <property type="entry name" value="BON"/>
    <property type="match status" value="1"/>
</dbReference>
<evidence type="ECO:0000313" key="4">
    <source>
        <dbReference type="Proteomes" id="UP000729733"/>
    </source>
</evidence>
<proteinExistence type="predicted"/>
<evidence type="ECO:0000256" key="1">
    <source>
        <dbReference type="SAM" id="MobiDB-lite"/>
    </source>
</evidence>
<feature type="domain" description="BON" evidence="2">
    <location>
        <begin position="82"/>
        <end position="148"/>
    </location>
</feature>
<dbReference type="EMBL" id="JADWDC010000017">
    <property type="protein sequence ID" value="MCC0177145.1"/>
    <property type="molecule type" value="Genomic_DNA"/>
</dbReference>
<keyword evidence="4" id="KW-1185">Reference proteome</keyword>
<dbReference type="Proteomes" id="UP000729733">
    <property type="component" value="Unassembled WGS sequence"/>
</dbReference>